<dbReference type="GO" id="GO:0005886">
    <property type="term" value="C:plasma membrane"/>
    <property type="evidence" value="ECO:0007669"/>
    <property type="project" value="UniProtKB-SubCell"/>
</dbReference>
<evidence type="ECO:0000256" key="9">
    <source>
        <dbReference type="ARBA" id="ARBA00023224"/>
    </source>
</evidence>
<evidence type="ECO:0000256" key="5">
    <source>
        <dbReference type="ARBA" id="ARBA00022989"/>
    </source>
</evidence>
<gene>
    <name evidence="13" type="ORF">CCAP1982_LOCUS298</name>
</gene>
<proteinExistence type="inferred from homology"/>
<comment type="subcellular location">
    <subcellularLocation>
        <location evidence="1">Cell membrane</location>
        <topology evidence="1">Multi-pass membrane protein</topology>
    </subcellularLocation>
</comment>
<evidence type="ECO:0000256" key="4">
    <source>
        <dbReference type="ARBA" id="ARBA00022692"/>
    </source>
</evidence>
<dbReference type="CDD" id="cd00637">
    <property type="entry name" value="7tm_classA_rhodopsin-like"/>
    <property type="match status" value="1"/>
</dbReference>
<accession>A0A811TYZ4</accession>
<dbReference type="AlphaFoldDB" id="A0A811TYZ4"/>
<evidence type="ECO:0000256" key="7">
    <source>
        <dbReference type="ARBA" id="ARBA00023136"/>
    </source>
</evidence>
<feature type="region of interest" description="Disordered" evidence="10">
    <location>
        <begin position="377"/>
        <end position="398"/>
    </location>
</feature>
<feature type="transmembrane region" description="Helical" evidence="11">
    <location>
        <begin position="84"/>
        <end position="107"/>
    </location>
</feature>
<comment type="caution">
    <text evidence="13">The sequence shown here is derived from an EMBL/GenBank/DDBJ whole genome shotgun (WGS) entry which is preliminary data.</text>
</comment>
<feature type="transmembrane region" description="Helical" evidence="11">
    <location>
        <begin position="240"/>
        <end position="261"/>
    </location>
</feature>
<sequence length="545" mass="60104">MAAALGALGVLLVVGDTWCAVTDPLRYHTRISSLKTWVFIALTWLVGLMFGALSAFREIDFTSTTVLHERQGFAELSMSSANSIFGITFACVYFVIIILLPFGFVCASGEIKRNYSARQLPLLGTSSQDLQESHGLQGVRQVHSSPNLHKYTQDALEPNCSPHLLGHQQLHAQQHTPTVRHQQFMPQNSHNRTQHSHVLQIPCLQHGSPKALSYMSTLRHRLSNASSLFKYREESRTVRISILVIIMFLVSYLPYGFLVLLQSRMASANFEHSTQLAIFMLLLGNLTSPFIFAYRNKRVRRGVKRLFGFEASTRERSLQRQSSSSGRGSGFLNRHCAGTRSGANIRRNISKLSTHSLNSCKFLTPQNSLSGAVPPPTPAAVGASNRHSSPARIHGLRPNSSCSTIINFSAPLAKETTPPSHQHQHQQQHHHHKSNTAVEANKQKTVSVEPTSITTTTTTTTTTTKHCDTIHPAMKTTFILNMNGNSPNGTARITQTTATLPALNGKFEAKRSLFKIFFQSSKNLSCAAAQSCAQGKETEVEPAEV</sequence>
<keyword evidence="9" id="KW-0807">Transducer</keyword>
<feature type="region of interest" description="Disordered" evidence="10">
    <location>
        <begin position="413"/>
        <end position="459"/>
    </location>
</feature>
<dbReference type="SUPFAM" id="SSF81321">
    <property type="entry name" value="Family A G protein-coupled receptor-like"/>
    <property type="match status" value="1"/>
</dbReference>
<dbReference type="InterPro" id="IPR000276">
    <property type="entry name" value="GPCR_Rhodpsn"/>
</dbReference>
<keyword evidence="8" id="KW-0675">Receptor</keyword>
<dbReference type="PANTHER" id="PTHR24248">
    <property type="entry name" value="ADRENERGIC RECEPTOR-RELATED G-PROTEIN COUPLED RECEPTOR"/>
    <property type="match status" value="1"/>
</dbReference>
<keyword evidence="3" id="KW-1003">Cell membrane</keyword>
<feature type="transmembrane region" description="Helical" evidence="11">
    <location>
        <begin position="6"/>
        <end position="25"/>
    </location>
</feature>
<dbReference type="Pfam" id="PF00001">
    <property type="entry name" value="7tm_1"/>
    <property type="match status" value="1"/>
</dbReference>
<feature type="compositionally biased region" description="Polar residues" evidence="10">
    <location>
        <begin position="435"/>
        <end position="453"/>
    </location>
</feature>
<evidence type="ECO:0000313" key="13">
    <source>
        <dbReference type="EMBL" id="CAD6991368.1"/>
    </source>
</evidence>
<dbReference type="GO" id="GO:0004989">
    <property type="term" value="F:octopamine receptor activity"/>
    <property type="evidence" value="ECO:0007669"/>
    <property type="project" value="TreeGrafter"/>
</dbReference>
<comment type="similarity">
    <text evidence="2">Belongs to the G-protein coupled receptor 1 family.</text>
</comment>
<evidence type="ECO:0000256" key="6">
    <source>
        <dbReference type="ARBA" id="ARBA00023040"/>
    </source>
</evidence>
<dbReference type="PANTHER" id="PTHR24248:SF190">
    <property type="entry name" value="GH12381P"/>
    <property type="match status" value="1"/>
</dbReference>
<feature type="compositionally biased region" description="Basic residues" evidence="10">
    <location>
        <begin position="422"/>
        <end position="434"/>
    </location>
</feature>
<dbReference type="EMBL" id="CAJHJT010000001">
    <property type="protein sequence ID" value="CAD6991368.1"/>
    <property type="molecule type" value="Genomic_DNA"/>
</dbReference>
<keyword evidence="4 11" id="KW-0812">Transmembrane</keyword>
<evidence type="ECO:0000256" key="10">
    <source>
        <dbReference type="SAM" id="MobiDB-lite"/>
    </source>
</evidence>
<evidence type="ECO:0000256" key="3">
    <source>
        <dbReference type="ARBA" id="ARBA00022475"/>
    </source>
</evidence>
<keyword evidence="7 11" id="KW-0472">Membrane</keyword>
<evidence type="ECO:0000256" key="1">
    <source>
        <dbReference type="ARBA" id="ARBA00004651"/>
    </source>
</evidence>
<dbReference type="GO" id="GO:0043410">
    <property type="term" value="P:positive regulation of MAPK cascade"/>
    <property type="evidence" value="ECO:0007669"/>
    <property type="project" value="TreeGrafter"/>
</dbReference>
<feature type="transmembrane region" description="Helical" evidence="11">
    <location>
        <begin position="37"/>
        <end position="56"/>
    </location>
</feature>
<evidence type="ECO:0000256" key="11">
    <source>
        <dbReference type="SAM" id="Phobius"/>
    </source>
</evidence>
<reference evidence="13" key="1">
    <citation type="submission" date="2020-11" db="EMBL/GenBank/DDBJ databases">
        <authorList>
            <person name="Whitehead M."/>
        </authorList>
    </citation>
    <scope>NUCLEOTIDE SEQUENCE</scope>
    <source>
        <strain evidence="13">EGII</strain>
    </source>
</reference>
<dbReference type="Gene3D" id="1.20.1070.10">
    <property type="entry name" value="Rhodopsin 7-helix transmembrane proteins"/>
    <property type="match status" value="2"/>
</dbReference>
<keyword evidence="6" id="KW-0297">G-protein coupled receptor</keyword>
<name>A0A811TYZ4_CERCA</name>
<dbReference type="PROSITE" id="PS50262">
    <property type="entry name" value="G_PROTEIN_RECEP_F1_2"/>
    <property type="match status" value="1"/>
</dbReference>
<dbReference type="Proteomes" id="UP000606786">
    <property type="component" value="Unassembled WGS sequence"/>
</dbReference>
<evidence type="ECO:0000256" key="8">
    <source>
        <dbReference type="ARBA" id="ARBA00023170"/>
    </source>
</evidence>
<dbReference type="GO" id="GO:0071880">
    <property type="term" value="P:adenylate cyclase-activating adrenergic receptor signaling pathway"/>
    <property type="evidence" value="ECO:0007669"/>
    <property type="project" value="TreeGrafter"/>
</dbReference>
<evidence type="ECO:0000256" key="2">
    <source>
        <dbReference type="ARBA" id="ARBA00010663"/>
    </source>
</evidence>
<feature type="transmembrane region" description="Helical" evidence="11">
    <location>
        <begin position="273"/>
        <end position="294"/>
    </location>
</feature>
<feature type="domain" description="G-protein coupled receptors family 1 profile" evidence="12">
    <location>
        <begin position="1"/>
        <end position="292"/>
    </location>
</feature>
<protein>
    <submittedName>
        <fullName evidence="13">(Mediterranean fruit fly) hypothetical protein</fullName>
    </submittedName>
</protein>
<dbReference type="OrthoDB" id="5980076at2759"/>
<keyword evidence="5 11" id="KW-1133">Transmembrane helix</keyword>
<organism evidence="13 14">
    <name type="scientific">Ceratitis capitata</name>
    <name type="common">Mediterranean fruit fly</name>
    <name type="synonym">Tephritis capitata</name>
    <dbReference type="NCBI Taxonomy" id="7213"/>
    <lineage>
        <taxon>Eukaryota</taxon>
        <taxon>Metazoa</taxon>
        <taxon>Ecdysozoa</taxon>
        <taxon>Arthropoda</taxon>
        <taxon>Hexapoda</taxon>
        <taxon>Insecta</taxon>
        <taxon>Pterygota</taxon>
        <taxon>Neoptera</taxon>
        <taxon>Endopterygota</taxon>
        <taxon>Diptera</taxon>
        <taxon>Brachycera</taxon>
        <taxon>Muscomorpha</taxon>
        <taxon>Tephritoidea</taxon>
        <taxon>Tephritidae</taxon>
        <taxon>Ceratitis</taxon>
        <taxon>Ceratitis</taxon>
    </lineage>
</organism>
<dbReference type="InterPro" id="IPR017452">
    <property type="entry name" value="GPCR_Rhodpsn_7TM"/>
</dbReference>
<keyword evidence="14" id="KW-1185">Reference proteome</keyword>
<evidence type="ECO:0000313" key="14">
    <source>
        <dbReference type="Proteomes" id="UP000606786"/>
    </source>
</evidence>
<evidence type="ECO:0000259" key="12">
    <source>
        <dbReference type="PROSITE" id="PS50262"/>
    </source>
</evidence>